<evidence type="ECO:0000313" key="2">
    <source>
        <dbReference type="Proteomes" id="UP000054321"/>
    </source>
</evidence>
<dbReference type="InParanoid" id="A0A0C3GU72"/>
<protein>
    <submittedName>
        <fullName evidence="1">Uncharacterized protein</fullName>
    </submittedName>
</protein>
<dbReference type="HOGENOM" id="CLU_076410_0_0_1"/>
<dbReference type="AlphaFoldDB" id="A0A0C3GU72"/>
<dbReference type="OrthoDB" id="6499973at2759"/>
<accession>A0A0C3GU72</accession>
<organism evidence="1 2">
    <name type="scientific">Oidiodendron maius (strain Zn)</name>
    <dbReference type="NCBI Taxonomy" id="913774"/>
    <lineage>
        <taxon>Eukaryota</taxon>
        <taxon>Fungi</taxon>
        <taxon>Dikarya</taxon>
        <taxon>Ascomycota</taxon>
        <taxon>Pezizomycotina</taxon>
        <taxon>Leotiomycetes</taxon>
        <taxon>Leotiomycetes incertae sedis</taxon>
        <taxon>Myxotrichaceae</taxon>
        <taxon>Oidiodendron</taxon>
    </lineage>
</organism>
<dbReference type="Proteomes" id="UP000054321">
    <property type="component" value="Unassembled WGS sequence"/>
</dbReference>
<reference evidence="2" key="2">
    <citation type="submission" date="2015-01" db="EMBL/GenBank/DDBJ databases">
        <title>Evolutionary Origins and Diversification of the Mycorrhizal Mutualists.</title>
        <authorList>
            <consortium name="DOE Joint Genome Institute"/>
            <consortium name="Mycorrhizal Genomics Consortium"/>
            <person name="Kohler A."/>
            <person name="Kuo A."/>
            <person name="Nagy L.G."/>
            <person name="Floudas D."/>
            <person name="Copeland A."/>
            <person name="Barry K.W."/>
            <person name="Cichocki N."/>
            <person name="Veneault-Fourrey C."/>
            <person name="LaButti K."/>
            <person name="Lindquist E.A."/>
            <person name="Lipzen A."/>
            <person name="Lundell T."/>
            <person name="Morin E."/>
            <person name="Murat C."/>
            <person name="Riley R."/>
            <person name="Ohm R."/>
            <person name="Sun H."/>
            <person name="Tunlid A."/>
            <person name="Henrissat B."/>
            <person name="Grigoriev I.V."/>
            <person name="Hibbett D.S."/>
            <person name="Martin F."/>
        </authorList>
    </citation>
    <scope>NUCLEOTIDE SEQUENCE [LARGE SCALE GENOMIC DNA]</scope>
    <source>
        <strain evidence="2">Zn</strain>
    </source>
</reference>
<name>A0A0C3GU72_OIDMZ</name>
<proteinExistence type="predicted"/>
<gene>
    <name evidence="1" type="ORF">OIDMADRAFT_149044</name>
</gene>
<reference evidence="1 2" key="1">
    <citation type="submission" date="2014-04" db="EMBL/GenBank/DDBJ databases">
        <authorList>
            <consortium name="DOE Joint Genome Institute"/>
            <person name="Kuo A."/>
            <person name="Martino E."/>
            <person name="Perotto S."/>
            <person name="Kohler A."/>
            <person name="Nagy L.G."/>
            <person name="Floudas D."/>
            <person name="Copeland A."/>
            <person name="Barry K.W."/>
            <person name="Cichocki N."/>
            <person name="Veneault-Fourrey C."/>
            <person name="LaButti K."/>
            <person name="Lindquist E.A."/>
            <person name="Lipzen A."/>
            <person name="Lundell T."/>
            <person name="Morin E."/>
            <person name="Murat C."/>
            <person name="Sun H."/>
            <person name="Tunlid A."/>
            <person name="Henrissat B."/>
            <person name="Grigoriev I.V."/>
            <person name="Hibbett D.S."/>
            <person name="Martin F."/>
            <person name="Nordberg H.P."/>
            <person name="Cantor M.N."/>
            <person name="Hua S.X."/>
        </authorList>
    </citation>
    <scope>NUCLEOTIDE SEQUENCE [LARGE SCALE GENOMIC DNA]</scope>
    <source>
        <strain evidence="1 2">Zn</strain>
    </source>
</reference>
<sequence length="232" mass="26064">MSNIGREVDRPCRKFLRHIGGRNWGFAIYRTIYTPESDALWRLVLAKLEAYIHTSIWADFDGDKPDIMSGEKPLDSEPNRQVSVKLKCVIISEQQKFDGASITDIGRHFVNVLRNASLAQTPGVSRNVCLVIDKDVFCWLRDAPIPQSQTEDPDLWIKVVDGDYDLNRPGAYDPRYQGWAISNAHQLWSLYFSLDPQAASLGALYIMPHQLVASSEKLPVEGGSGHFTSSAK</sequence>
<evidence type="ECO:0000313" key="1">
    <source>
        <dbReference type="EMBL" id="KIM94869.1"/>
    </source>
</evidence>
<dbReference type="EMBL" id="KN832888">
    <property type="protein sequence ID" value="KIM94869.1"/>
    <property type="molecule type" value="Genomic_DNA"/>
</dbReference>
<keyword evidence="2" id="KW-1185">Reference proteome</keyword>